<evidence type="ECO:0000259" key="17">
    <source>
        <dbReference type="Pfam" id="PF08544"/>
    </source>
</evidence>
<evidence type="ECO:0000313" key="18">
    <source>
        <dbReference type="EMBL" id="KAF7576537.1"/>
    </source>
</evidence>
<dbReference type="EMBL" id="NQIK02000001">
    <property type="protein sequence ID" value="KAF7576537.1"/>
    <property type="molecule type" value="Genomic_DNA"/>
</dbReference>
<name>A0A2W1FAC8_9PLEO</name>
<dbReference type="PANTHER" id="PTHR31814">
    <property type="match status" value="1"/>
</dbReference>
<dbReference type="InterPro" id="IPR035102">
    <property type="entry name" value="Phosphomevalonate_kinase"/>
</dbReference>
<keyword evidence="10" id="KW-0756">Sterol biosynthesis</keyword>
<comment type="catalytic activity">
    <reaction evidence="14">
        <text>(R)-5-phosphomevalonate + ATP = (R)-5-diphosphomevalonate + ADP</text>
        <dbReference type="Rhea" id="RHEA:16341"/>
        <dbReference type="ChEBI" id="CHEBI:30616"/>
        <dbReference type="ChEBI" id="CHEBI:57557"/>
        <dbReference type="ChEBI" id="CHEBI:58146"/>
        <dbReference type="ChEBI" id="CHEBI:456216"/>
        <dbReference type="EC" id="2.7.4.2"/>
    </reaction>
    <physiologicalReaction direction="left-to-right" evidence="14">
        <dbReference type="Rhea" id="RHEA:16342"/>
    </physiologicalReaction>
</comment>
<dbReference type="InterPro" id="IPR020568">
    <property type="entry name" value="Ribosomal_Su5_D2-typ_SF"/>
</dbReference>
<dbReference type="InterPro" id="IPR014721">
    <property type="entry name" value="Ribsml_uS5_D2-typ_fold_subgr"/>
</dbReference>
<evidence type="ECO:0000256" key="10">
    <source>
        <dbReference type="ARBA" id="ARBA00023011"/>
    </source>
</evidence>
<dbReference type="GO" id="GO:0005524">
    <property type="term" value="F:ATP binding"/>
    <property type="evidence" value="ECO:0007669"/>
    <property type="project" value="UniProtKB-UniRule"/>
</dbReference>
<reference evidence="21" key="4">
    <citation type="journal article" date="2022" name="Microb. Genom.">
        <title>A global pangenome for the wheat fungal pathogen Pyrenophora tritici-repentis and prediction of effector protein structural homology.</title>
        <authorList>
            <person name="Moolhuijzen P.M."/>
            <person name="See P.T."/>
            <person name="Shi G."/>
            <person name="Powell H.R."/>
            <person name="Cockram J."/>
            <person name="Jorgensen L.N."/>
            <person name="Benslimane H."/>
            <person name="Strelkov S.E."/>
            <person name="Turner J."/>
            <person name="Liu Z."/>
            <person name="Moffat C.S."/>
        </authorList>
    </citation>
    <scope>NUCLEOTIDE SEQUENCE [LARGE SCALE GENOMIC DNA]</scope>
</reference>
<dbReference type="GO" id="GO:0006696">
    <property type="term" value="P:ergosterol biosynthetic process"/>
    <property type="evidence" value="ECO:0007669"/>
    <property type="project" value="EnsemblFungi"/>
</dbReference>
<dbReference type="GO" id="GO:0010142">
    <property type="term" value="P:farnesyl diphosphate biosynthetic process, mevalonate pathway"/>
    <property type="evidence" value="ECO:0007669"/>
    <property type="project" value="EnsemblFungi"/>
</dbReference>
<dbReference type="FunFam" id="3.30.70.890:FF:000018">
    <property type="entry name" value="Phosphomevalonate kinase"/>
    <property type="match status" value="1"/>
</dbReference>
<keyword evidence="21" id="KW-1185">Reference proteome</keyword>
<dbReference type="Gene3D" id="3.30.70.890">
    <property type="entry name" value="GHMP kinase, C-terminal domain"/>
    <property type="match status" value="1"/>
</dbReference>
<gene>
    <name evidence="19" type="ORF">Ptr86124_000714</name>
    <name evidence="18" type="ORF">PtrM4_007770</name>
</gene>
<keyword evidence="12" id="KW-1207">Sterol metabolism</keyword>
<dbReference type="SUPFAM" id="SSF54211">
    <property type="entry name" value="Ribosomal protein S5 domain 2-like"/>
    <property type="match status" value="1"/>
</dbReference>
<evidence type="ECO:0000313" key="21">
    <source>
        <dbReference type="Proteomes" id="UP000249757"/>
    </source>
</evidence>
<dbReference type="InterPro" id="IPR016005">
    <property type="entry name" value="Erg8"/>
</dbReference>
<evidence type="ECO:0000256" key="4">
    <source>
        <dbReference type="ARBA" id="ARBA00022516"/>
    </source>
</evidence>
<dbReference type="OMA" id="LVIHRTM"/>
<keyword evidence="7 15" id="KW-0418">Kinase</keyword>
<evidence type="ECO:0000256" key="13">
    <source>
        <dbReference type="ARBA" id="ARBA00023221"/>
    </source>
</evidence>
<keyword evidence="4 15" id="KW-0444">Lipid biosynthesis</keyword>
<dbReference type="GO" id="GO:0004631">
    <property type="term" value="F:phosphomevalonate kinase activity"/>
    <property type="evidence" value="ECO:0007669"/>
    <property type="project" value="UniProtKB-UniRule"/>
</dbReference>
<protein>
    <recommendedName>
        <fullName evidence="3 15">Phosphomevalonate kinase</fullName>
        <ecNumber evidence="3 15">2.7.4.2</ecNumber>
    </recommendedName>
</protein>
<evidence type="ECO:0000256" key="6">
    <source>
        <dbReference type="ARBA" id="ARBA00022741"/>
    </source>
</evidence>
<evidence type="ECO:0000256" key="2">
    <source>
        <dbReference type="ARBA" id="ARBA00006495"/>
    </source>
</evidence>
<proteinExistence type="inferred from homology"/>
<evidence type="ECO:0000256" key="5">
    <source>
        <dbReference type="ARBA" id="ARBA00022679"/>
    </source>
</evidence>
<dbReference type="Proteomes" id="UP000249757">
    <property type="component" value="Unassembled WGS sequence"/>
</dbReference>
<evidence type="ECO:0000256" key="8">
    <source>
        <dbReference type="ARBA" id="ARBA00022840"/>
    </source>
</evidence>
<comment type="similarity">
    <text evidence="2 15">Belongs to the GHMP kinase family. Mevalonate kinase subfamily.</text>
</comment>
<dbReference type="EMBL" id="NRDI02000001">
    <property type="protein sequence ID" value="KAI1520346.1"/>
    <property type="molecule type" value="Genomic_DNA"/>
</dbReference>
<reference evidence="19" key="2">
    <citation type="submission" date="2021-05" db="EMBL/GenBank/DDBJ databases">
        <authorList>
            <person name="Moolhuijzen P.M."/>
            <person name="Moffat C.S."/>
        </authorList>
    </citation>
    <scope>NUCLEOTIDE SEQUENCE</scope>
    <source>
        <strain evidence="19">86-124</strain>
    </source>
</reference>
<dbReference type="Gene3D" id="3.30.230.10">
    <property type="match status" value="1"/>
</dbReference>
<reference evidence="19" key="3">
    <citation type="journal article" date="2022" name="bioRxiv">
        <title>A global pangenome for the wheat fungal pathogen Pyrenophora tritici-repentis and prediction of effector protein structural homology.</title>
        <authorList>
            <person name="Moolhuijzen P."/>
            <person name="See P.T."/>
            <person name="Shi G."/>
            <person name="Powell H.R."/>
            <person name="Cockram J."/>
            <person name="Jorgensen L.N."/>
            <person name="Benslimane H."/>
            <person name="Strelkov S.E."/>
            <person name="Turner J."/>
            <person name="Liu Z."/>
            <person name="Moffat C.S."/>
        </authorList>
    </citation>
    <scope>NUCLEOTIDE SEQUENCE</scope>
    <source>
        <strain evidence="19">86-124</strain>
    </source>
</reference>
<dbReference type="PANTHER" id="PTHR31814:SF2">
    <property type="entry name" value="PHOSPHOMEVALONATE KINASE"/>
    <property type="match status" value="1"/>
</dbReference>
<dbReference type="Pfam" id="PF00288">
    <property type="entry name" value="GHMP_kinases_N"/>
    <property type="match status" value="1"/>
</dbReference>
<dbReference type="InterPro" id="IPR036554">
    <property type="entry name" value="GHMP_kinase_C_sf"/>
</dbReference>
<feature type="domain" description="GHMP kinase N-terminal" evidence="16">
    <location>
        <begin position="173"/>
        <end position="239"/>
    </location>
</feature>
<organism evidence="18 20">
    <name type="scientific">Pyrenophora tritici-repentis</name>
    <dbReference type="NCBI Taxonomy" id="45151"/>
    <lineage>
        <taxon>Eukaryota</taxon>
        <taxon>Fungi</taxon>
        <taxon>Dikarya</taxon>
        <taxon>Ascomycota</taxon>
        <taxon>Pezizomycotina</taxon>
        <taxon>Dothideomycetes</taxon>
        <taxon>Pleosporomycetidae</taxon>
        <taxon>Pleosporales</taxon>
        <taxon>Pleosporineae</taxon>
        <taxon>Pleosporaceae</taxon>
        <taxon>Pyrenophora</taxon>
    </lineage>
</organism>
<keyword evidence="9 15" id="KW-0752">Steroid biosynthesis</keyword>
<evidence type="ECO:0000313" key="20">
    <source>
        <dbReference type="Proteomes" id="UP000245464"/>
    </source>
</evidence>
<dbReference type="GO" id="GO:0005777">
    <property type="term" value="C:peroxisome"/>
    <property type="evidence" value="ECO:0007669"/>
    <property type="project" value="TreeGrafter"/>
</dbReference>
<evidence type="ECO:0000256" key="9">
    <source>
        <dbReference type="ARBA" id="ARBA00022955"/>
    </source>
</evidence>
<evidence type="ECO:0000256" key="14">
    <source>
        <dbReference type="ARBA" id="ARBA00029326"/>
    </source>
</evidence>
<dbReference type="EC" id="2.7.4.2" evidence="3 15"/>
<feature type="domain" description="GHMP kinase C-terminal" evidence="17">
    <location>
        <begin position="356"/>
        <end position="427"/>
    </location>
</feature>
<reference evidence="18" key="1">
    <citation type="journal article" date="2018" name="BMC Genomics">
        <title>Comparative genomics of the wheat fungal pathogen Pyrenophora tritici-repentis reveals chromosomal variations and genome plasticity.</title>
        <authorList>
            <person name="Moolhuijzen P."/>
            <person name="See P.T."/>
            <person name="Hane J.K."/>
            <person name="Shi G."/>
            <person name="Liu Z."/>
            <person name="Oliver R.P."/>
            <person name="Moffat C.S."/>
        </authorList>
    </citation>
    <scope>NUCLEOTIDE SEQUENCE [LARGE SCALE GENOMIC DNA]</scope>
    <source>
        <strain evidence="18">M4</strain>
    </source>
</reference>
<evidence type="ECO:0000256" key="11">
    <source>
        <dbReference type="ARBA" id="ARBA00023098"/>
    </source>
</evidence>
<dbReference type="OrthoDB" id="10262935at2759"/>
<evidence type="ECO:0000256" key="7">
    <source>
        <dbReference type="ARBA" id="ARBA00022777"/>
    </source>
</evidence>
<dbReference type="SUPFAM" id="SSF55060">
    <property type="entry name" value="GHMP Kinase, C-terminal domain"/>
    <property type="match status" value="1"/>
</dbReference>
<keyword evidence="11 15" id="KW-0443">Lipid metabolism</keyword>
<dbReference type="InterPro" id="IPR006204">
    <property type="entry name" value="GHMP_kinase_N_dom"/>
</dbReference>
<keyword evidence="6" id="KW-0547">Nucleotide-binding</keyword>
<comment type="pathway">
    <text evidence="1 15">Isoprenoid biosynthesis; isopentenyl diphosphate biosynthesis via mevalonate pathway; isopentenyl diphosphate from (R)-mevalonate: step 2/3.</text>
</comment>
<sequence>MSSSDVPLGPTAVSCPAKVLVAGGYLVLDREYTGLVFGLDARIHTVVEPIKTRAGVTINEILVTSPQFREAIWEYGYRSQSEDGGIAVTQLSVGHEQSITATRNPFIETALTYALTYIHALLPKTLIQPSSIRILADQAYYSNTGTPRSSNIISQPHKVSRFQDFNVSLREAHKTGLGSSAALVTSFTAAILSFYLPKKLFDVQTERGQTILHNLAQASHSQAQGKVGSGFDIASAVFGSCLYKRFSPNLLNSLPQPGNPGFATDLRSLVEGPTWDTEIQKAAIKMPKGLRLVMCDVDCGSETPGMVKKVLAWRASRPEEADQIWKELQAGNEAMAAELTRLATEEHSEGMAKYETLRQIIAKNRALIRAMGEKSDVPVEPPQQTRLLDYCSKLDGVVGGVVPGAGGFDAIVLLVEDKEDIIESLRASLAQYKDQEAIGKVGVIGVREEMVGVKQEELSLYKEWEAKH</sequence>
<dbReference type="Proteomes" id="UP000245464">
    <property type="component" value="Chromosome 1"/>
</dbReference>
<dbReference type="AlphaFoldDB" id="A0A2W1FAC8"/>
<dbReference type="GO" id="GO:0031388">
    <property type="term" value="P:organic acid phosphorylation"/>
    <property type="evidence" value="ECO:0007669"/>
    <property type="project" value="EnsemblFungi"/>
</dbReference>
<dbReference type="GO" id="GO:0019287">
    <property type="term" value="P:isopentenyl diphosphate biosynthetic process, mevalonate pathway"/>
    <property type="evidence" value="ECO:0007669"/>
    <property type="project" value="UniProtKB-UniRule"/>
</dbReference>
<keyword evidence="13 15" id="KW-0753">Steroid metabolism</keyword>
<comment type="caution">
    <text evidence="18">The sequence shown here is derived from an EMBL/GenBank/DDBJ whole genome shotgun (WGS) entry which is preliminary data.</text>
</comment>
<evidence type="ECO:0000313" key="19">
    <source>
        <dbReference type="EMBL" id="KAI1520346.1"/>
    </source>
</evidence>
<dbReference type="Pfam" id="PF08544">
    <property type="entry name" value="GHMP_kinases_C"/>
    <property type="match status" value="1"/>
</dbReference>
<evidence type="ECO:0000256" key="12">
    <source>
        <dbReference type="ARBA" id="ARBA00023166"/>
    </source>
</evidence>
<accession>A0A2W1FAC8</accession>
<dbReference type="InterPro" id="IPR013750">
    <property type="entry name" value="GHMP_kinase_C_dom"/>
</dbReference>
<keyword evidence="8" id="KW-0067">ATP-binding</keyword>
<dbReference type="UniPathway" id="UPA00057">
    <property type="reaction ID" value="UER00099"/>
</dbReference>
<evidence type="ECO:0000256" key="1">
    <source>
        <dbReference type="ARBA" id="ARBA00005017"/>
    </source>
</evidence>
<evidence type="ECO:0000256" key="3">
    <source>
        <dbReference type="ARBA" id="ARBA00012958"/>
    </source>
</evidence>
<dbReference type="PIRSF" id="PIRSF017288">
    <property type="entry name" value="PMK_GHMP_euk"/>
    <property type="match status" value="1"/>
</dbReference>
<evidence type="ECO:0000256" key="15">
    <source>
        <dbReference type="PIRNR" id="PIRNR017288"/>
    </source>
</evidence>
<evidence type="ECO:0000259" key="16">
    <source>
        <dbReference type="Pfam" id="PF00288"/>
    </source>
</evidence>
<keyword evidence="5 15" id="KW-0808">Transferase</keyword>